<evidence type="ECO:0000313" key="2">
    <source>
        <dbReference type="EMBL" id="CAK8695509.1"/>
    </source>
</evidence>
<gene>
    <name evidence="2" type="ORF">CVLEPA_LOCUS28778</name>
</gene>
<dbReference type="Proteomes" id="UP001642483">
    <property type="component" value="Unassembled WGS sequence"/>
</dbReference>
<proteinExistence type="predicted"/>
<comment type="caution">
    <text evidence="2">The sequence shown here is derived from an EMBL/GenBank/DDBJ whole genome shotgun (WGS) entry which is preliminary data.</text>
</comment>
<accession>A0ABP0GXG5</accession>
<feature type="chain" id="PRO_5046142445" evidence="1">
    <location>
        <begin position="17"/>
        <end position="233"/>
    </location>
</feature>
<organism evidence="2 3">
    <name type="scientific">Clavelina lepadiformis</name>
    <name type="common">Light-bulb sea squirt</name>
    <name type="synonym">Ascidia lepadiformis</name>
    <dbReference type="NCBI Taxonomy" id="159417"/>
    <lineage>
        <taxon>Eukaryota</taxon>
        <taxon>Metazoa</taxon>
        <taxon>Chordata</taxon>
        <taxon>Tunicata</taxon>
        <taxon>Ascidiacea</taxon>
        <taxon>Aplousobranchia</taxon>
        <taxon>Clavelinidae</taxon>
        <taxon>Clavelina</taxon>
    </lineage>
</organism>
<dbReference type="EMBL" id="CAWYQH010000152">
    <property type="protein sequence ID" value="CAK8695509.1"/>
    <property type="molecule type" value="Genomic_DNA"/>
</dbReference>
<evidence type="ECO:0000256" key="1">
    <source>
        <dbReference type="SAM" id="SignalP"/>
    </source>
</evidence>
<evidence type="ECO:0000313" key="3">
    <source>
        <dbReference type="Proteomes" id="UP001642483"/>
    </source>
</evidence>
<protein>
    <submittedName>
        <fullName evidence="2">Uncharacterized protein</fullName>
    </submittedName>
</protein>
<name>A0ABP0GXG5_CLALP</name>
<feature type="signal peptide" evidence="1">
    <location>
        <begin position="1"/>
        <end position="16"/>
    </location>
</feature>
<sequence length="233" mass="26299">MKAFVAVTFLIGAVCGQVYFLENWPENERTPAGAKGMADFSNLGNGTCYLLFPGAVYWFHCENCDIVPWKSNSAEGIYALATPNQVWQNTGAFIFVVNFLQDAAYSSNSIGWVCDADDKNTVTVYSFPNNMDEKRTRSRVCDYDLNEKSAIMIDLPASVNEFKVDSPNTVMGGPQIYKIGNIKSWQTEVAFELTYNNTWFGAADLGVSVVQEVQEEEEEEEEKQKRRRRNAHY</sequence>
<keyword evidence="3" id="KW-1185">Reference proteome</keyword>
<keyword evidence="1" id="KW-0732">Signal</keyword>
<reference evidence="2 3" key="1">
    <citation type="submission" date="2024-02" db="EMBL/GenBank/DDBJ databases">
        <authorList>
            <person name="Daric V."/>
            <person name="Darras S."/>
        </authorList>
    </citation>
    <scope>NUCLEOTIDE SEQUENCE [LARGE SCALE GENOMIC DNA]</scope>
</reference>